<evidence type="ECO:0000313" key="6">
    <source>
        <dbReference type="EMBL" id="SJZ99127.1"/>
    </source>
</evidence>
<evidence type="ECO:0000313" key="7">
    <source>
        <dbReference type="Proteomes" id="UP000189933"/>
    </source>
</evidence>
<sequence>MPEHYDAVVVGAGPAGAATALTLARNGISVCLLERGQYPGAKNIFGGTIYRQPTELLVPAFWEEAPLERPVVKDELWLMEEDSAINVGFTGLKFGRAPYNKFCVHRSQFDRWLADQAVRAGARLYCNTTARDLVLKGKQVIGVEVDGGERILADVTVLAEGVMAMLTRKAGLRSQIPPHAVTLYVREVLALPAEKIEDRFNLPAGLGATIGLLGWPTGGAIGKAGIWTMKDTVAIIVGGFLDDLIKKGLSPRWLLDRFKQHPIMKKLLAGAEPIEYQAHLIPKGGYKGIPKLYRDGLLVAGDAAVMISGRRGSDLAMLTGKYAAETIIQAKARGDFTAKMLGAYARKLNDTFFMKDIKAGKDALSYYEHYSDSDFLISRLANQSAYEFFTEGLITEKEKKERIVRMFVNYQKLGKTVKDLYAGIKNWGVF</sequence>
<reference evidence="7" key="1">
    <citation type="submission" date="2017-02" db="EMBL/GenBank/DDBJ databases">
        <authorList>
            <person name="Varghese N."/>
            <person name="Submissions S."/>
        </authorList>
    </citation>
    <scope>NUCLEOTIDE SEQUENCE [LARGE SCALE GENOMIC DNA]</scope>
    <source>
        <strain evidence="7">DSM 16521</strain>
    </source>
</reference>
<accession>A0A1T4Q6D5</accession>
<evidence type="ECO:0000256" key="4">
    <source>
        <dbReference type="ARBA" id="ARBA00022827"/>
    </source>
</evidence>
<gene>
    <name evidence="6" type="ORF">SAMN02745885_01543</name>
</gene>
<evidence type="ECO:0000256" key="1">
    <source>
        <dbReference type="ARBA" id="ARBA00001974"/>
    </source>
</evidence>
<dbReference type="GO" id="GO:0016491">
    <property type="term" value="F:oxidoreductase activity"/>
    <property type="evidence" value="ECO:0007669"/>
    <property type="project" value="UniProtKB-KW"/>
</dbReference>
<keyword evidence="5" id="KW-0560">Oxidoreductase</keyword>
<dbReference type="InterPro" id="IPR036188">
    <property type="entry name" value="FAD/NAD-bd_sf"/>
</dbReference>
<dbReference type="Gene3D" id="3.50.50.60">
    <property type="entry name" value="FAD/NAD(P)-binding domain"/>
    <property type="match status" value="1"/>
</dbReference>
<keyword evidence="7" id="KW-1185">Reference proteome</keyword>
<evidence type="ECO:0000256" key="2">
    <source>
        <dbReference type="ARBA" id="ARBA00006796"/>
    </source>
</evidence>
<dbReference type="InterPro" id="IPR039651">
    <property type="entry name" value="FixC-like"/>
</dbReference>
<keyword evidence="4" id="KW-0274">FAD</keyword>
<comment type="cofactor">
    <cofactor evidence="1">
        <name>FAD</name>
        <dbReference type="ChEBI" id="CHEBI:57692"/>
    </cofactor>
</comment>
<dbReference type="Pfam" id="PF12831">
    <property type="entry name" value="FAD_oxidored"/>
    <property type="match status" value="1"/>
</dbReference>
<dbReference type="AlphaFoldDB" id="A0A1T4Q6D5"/>
<dbReference type="PANTHER" id="PTHR43624">
    <property type="entry name" value="ELECTRON TRANSFER FLAVOPROTEIN-QUINONE OXIDOREDUCTASE YDIS-RELATED"/>
    <property type="match status" value="1"/>
</dbReference>
<comment type="similarity">
    <text evidence="2">Belongs to the ETF-QO/FixC family.</text>
</comment>
<dbReference type="Proteomes" id="UP000189933">
    <property type="component" value="Unassembled WGS sequence"/>
</dbReference>
<protein>
    <submittedName>
        <fullName evidence="6">Electron transfer flavoprotein-quinone oxidoreductase</fullName>
    </submittedName>
</protein>
<keyword evidence="3" id="KW-0285">Flavoprotein</keyword>
<evidence type="ECO:0000256" key="5">
    <source>
        <dbReference type="ARBA" id="ARBA00023002"/>
    </source>
</evidence>
<proteinExistence type="inferred from homology"/>
<evidence type="ECO:0000256" key="3">
    <source>
        <dbReference type="ARBA" id="ARBA00022630"/>
    </source>
</evidence>
<dbReference type="PRINTS" id="PR00420">
    <property type="entry name" value="RNGMNOXGNASE"/>
</dbReference>
<dbReference type="SUPFAM" id="SSF51905">
    <property type="entry name" value="FAD/NAD(P)-binding domain"/>
    <property type="match status" value="1"/>
</dbReference>
<dbReference type="RefSeq" id="WP_078665608.1">
    <property type="nucleotide sequence ID" value="NZ_FUXM01000016.1"/>
</dbReference>
<dbReference type="EMBL" id="FUXM01000016">
    <property type="protein sequence ID" value="SJZ99127.1"/>
    <property type="molecule type" value="Genomic_DNA"/>
</dbReference>
<dbReference type="SUPFAM" id="SSF54373">
    <property type="entry name" value="FAD-linked reductases, C-terminal domain"/>
    <property type="match status" value="1"/>
</dbReference>
<dbReference type="OrthoDB" id="9806565at2"/>
<name>A0A1T4Q6D5_9FIRM</name>
<organism evidence="6 7">
    <name type="scientific">Carboxydocella sporoproducens DSM 16521</name>
    <dbReference type="NCBI Taxonomy" id="1121270"/>
    <lineage>
        <taxon>Bacteria</taxon>
        <taxon>Bacillati</taxon>
        <taxon>Bacillota</taxon>
        <taxon>Clostridia</taxon>
        <taxon>Eubacteriales</taxon>
        <taxon>Clostridiales Family XVI. Incertae Sedis</taxon>
        <taxon>Carboxydocella</taxon>
    </lineage>
</organism>
<dbReference type="PANTHER" id="PTHR43624:SF2">
    <property type="entry name" value="ELECTRON TRANSFER FLAVOPROTEIN-QUINONE OXIDOREDUCTASE YDIS-RELATED"/>
    <property type="match status" value="1"/>
</dbReference>